<dbReference type="PROSITE" id="PS50048">
    <property type="entry name" value="ZN2_CY6_FUNGAL_2"/>
    <property type="match status" value="1"/>
</dbReference>
<feature type="region of interest" description="Disordered" evidence="6">
    <location>
        <begin position="1"/>
        <end position="294"/>
    </location>
</feature>
<evidence type="ECO:0000259" key="7">
    <source>
        <dbReference type="PROSITE" id="PS50048"/>
    </source>
</evidence>
<accession>A0A3E2GYJ1</accession>
<dbReference type="STRING" id="5539.A0A3E2GYJ1"/>
<feature type="compositionally biased region" description="Low complexity" evidence="6">
    <location>
        <begin position="259"/>
        <end position="281"/>
    </location>
</feature>
<feature type="compositionally biased region" description="Polar residues" evidence="6">
    <location>
        <begin position="442"/>
        <end position="452"/>
    </location>
</feature>
<feature type="compositionally biased region" description="Polar residues" evidence="6">
    <location>
        <begin position="33"/>
        <end position="47"/>
    </location>
</feature>
<evidence type="ECO:0000313" key="9">
    <source>
        <dbReference type="Proteomes" id="UP000258309"/>
    </source>
</evidence>
<dbReference type="InterPro" id="IPR036864">
    <property type="entry name" value="Zn2-C6_fun-type_DNA-bd_sf"/>
</dbReference>
<evidence type="ECO:0000256" key="2">
    <source>
        <dbReference type="ARBA" id="ARBA00022723"/>
    </source>
</evidence>
<feature type="compositionally biased region" description="Polar residues" evidence="6">
    <location>
        <begin position="190"/>
        <end position="206"/>
    </location>
</feature>
<dbReference type="InterPro" id="IPR050815">
    <property type="entry name" value="TF_fung"/>
</dbReference>
<feature type="domain" description="Zn(2)-C6 fungal-type" evidence="7">
    <location>
        <begin position="370"/>
        <end position="400"/>
    </location>
</feature>
<name>A0A3E2GYJ1_SCYLI</name>
<dbReference type="OrthoDB" id="5426798at2759"/>
<comment type="subcellular location">
    <subcellularLocation>
        <location evidence="1">Nucleus</location>
    </subcellularLocation>
</comment>
<dbReference type="Pfam" id="PF00172">
    <property type="entry name" value="Zn_clus"/>
    <property type="match status" value="1"/>
</dbReference>
<evidence type="ECO:0000256" key="6">
    <source>
        <dbReference type="SAM" id="MobiDB-lite"/>
    </source>
</evidence>
<dbReference type="Proteomes" id="UP000258309">
    <property type="component" value="Unassembled WGS sequence"/>
</dbReference>
<dbReference type="CDD" id="cd12148">
    <property type="entry name" value="fungal_TF_MHR"/>
    <property type="match status" value="1"/>
</dbReference>
<dbReference type="InterPro" id="IPR007219">
    <property type="entry name" value="XnlR_reg_dom"/>
</dbReference>
<dbReference type="EMBL" id="NCSJ02000301">
    <property type="protein sequence ID" value="RFU25833.1"/>
    <property type="molecule type" value="Genomic_DNA"/>
</dbReference>
<keyword evidence="9" id="KW-1185">Reference proteome</keyword>
<evidence type="ECO:0000256" key="1">
    <source>
        <dbReference type="ARBA" id="ARBA00004123"/>
    </source>
</evidence>
<dbReference type="InterPro" id="IPR001138">
    <property type="entry name" value="Zn2Cys6_DnaBD"/>
</dbReference>
<organism evidence="8 9">
    <name type="scientific">Scytalidium lignicola</name>
    <name type="common">Hyphomycete</name>
    <dbReference type="NCBI Taxonomy" id="5539"/>
    <lineage>
        <taxon>Eukaryota</taxon>
        <taxon>Fungi</taxon>
        <taxon>Dikarya</taxon>
        <taxon>Ascomycota</taxon>
        <taxon>Pezizomycotina</taxon>
        <taxon>Leotiomycetes</taxon>
        <taxon>Leotiomycetes incertae sedis</taxon>
        <taxon>Scytalidium</taxon>
    </lineage>
</organism>
<feature type="non-terminal residue" evidence="8">
    <location>
        <position position="1"/>
    </location>
</feature>
<dbReference type="Pfam" id="PF04082">
    <property type="entry name" value="Fungal_trans"/>
    <property type="match status" value="1"/>
</dbReference>
<evidence type="ECO:0000256" key="5">
    <source>
        <dbReference type="ARBA" id="ARBA00023242"/>
    </source>
</evidence>
<feature type="region of interest" description="Disordered" evidence="6">
    <location>
        <begin position="402"/>
        <end position="499"/>
    </location>
</feature>
<feature type="non-terminal residue" evidence="8">
    <location>
        <position position="997"/>
    </location>
</feature>
<dbReference type="PROSITE" id="PS00463">
    <property type="entry name" value="ZN2_CY6_FUNGAL_1"/>
    <property type="match status" value="1"/>
</dbReference>
<proteinExistence type="predicted"/>
<dbReference type="SUPFAM" id="SSF57701">
    <property type="entry name" value="Zn2/Cys6 DNA-binding domain"/>
    <property type="match status" value="1"/>
</dbReference>
<dbReference type="GO" id="GO:0003677">
    <property type="term" value="F:DNA binding"/>
    <property type="evidence" value="ECO:0007669"/>
    <property type="project" value="InterPro"/>
</dbReference>
<evidence type="ECO:0000256" key="4">
    <source>
        <dbReference type="ARBA" id="ARBA00023163"/>
    </source>
</evidence>
<dbReference type="SMART" id="SM00066">
    <property type="entry name" value="GAL4"/>
    <property type="match status" value="1"/>
</dbReference>
<dbReference type="GO" id="GO:0008270">
    <property type="term" value="F:zinc ion binding"/>
    <property type="evidence" value="ECO:0007669"/>
    <property type="project" value="InterPro"/>
</dbReference>
<reference evidence="8 9" key="1">
    <citation type="submission" date="2018-05" db="EMBL/GenBank/DDBJ databases">
        <title>Draft genome sequence of Scytalidium lignicola DSM 105466, a ubiquitous saprotrophic fungus.</title>
        <authorList>
            <person name="Buettner E."/>
            <person name="Gebauer A.M."/>
            <person name="Hofrichter M."/>
            <person name="Liers C."/>
            <person name="Kellner H."/>
        </authorList>
    </citation>
    <scope>NUCLEOTIDE SEQUENCE [LARGE SCALE GENOMIC DNA]</scope>
    <source>
        <strain evidence="8 9">DSM 105466</strain>
    </source>
</reference>
<dbReference type="AlphaFoldDB" id="A0A3E2GYJ1"/>
<evidence type="ECO:0000313" key="8">
    <source>
        <dbReference type="EMBL" id="RFU25833.1"/>
    </source>
</evidence>
<dbReference type="CDD" id="cd00067">
    <property type="entry name" value="GAL4"/>
    <property type="match status" value="1"/>
</dbReference>
<evidence type="ECO:0000256" key="3">
    <source>
        <dbReference type="ARBA" id="ARBA00023015"/>
    </source>
</evidence>
<dbReference type="PANTHER" id="PTHR47338:SF11">
    <property type="entry name" value="ZN(II)2CYS6 TRANSCRIPTION FACTOR (EUROFUNG)"/>
    <property type="match status" value="1"/>
</dbReference>
<dbReference type="GO" id="GO:0005634">
    <property type="term" value="C:nucleus"/>
    <property type="evidence" value="ECO:0007669"/>
    <property type="project" value="UniProtKB-SubCell"/>
</dbReference>
<dbReference type="SMART" id="SM00906">
    <property type="entry name" value="Fungal_trans"/>
    <property type="match status" value="1"/>
</dbReference>
<feature type="compositionally biased region" description="Polar residues" evidence="6">
    <location>
        <begin position="215"/>
        <end position="224"/>
    </location>
</feature>
<feature type="compositionally biased region" description="Pro residues" evidence="6">
    <location>
        <begin position="162"/>
        <end position="171"/>
    </location>
</feature>
<dbReference type="GO" id="GO:0006351">
    <property type="term" value="P:DNA-templated transcription"/>
    <property type="evidence" value="ECO:0007669"/>
    <property type="project" value="InterPro"/>
</dbReference>
<comment type="caution">
    <text evidence="8">The sequence shown here is derived from an EMBL/GenBank/DDBJ whole genome shotgun (WGS) entry which is preliminary data.</text>
</comment>
<dbReference type="Gene3D" id="4.10.240.10">
    <property type="entry name" value="Zn(2)-C6 fungal-type DNA-binding domain"/>
    <property type="match status" value="1"/>
</dbReference>
<keyword evidence="3" id="KW-0805">Transcription regulation</keyword>
<keyword evidence="2" id="KW-0479">Metal-binding</keyword>
<sequence>MAQIYTPSALPPAQEVPSSYHRRPLDDPYLSARPQSPKNYSPTSSSVPRGGRGWESPRPRSAMSDPSRREMHGRAPGPREQLPPISSLFAPGLHQNNHSASPFSDGPSPIYPSPSSQDSRSPHATYVPADHPLDTAQFRRPSVPQPAYSWSPRAEHIERPSYPAPPRPAPSEPRQESPRYEAYYHAPEKVNQQQSSPTRWSASSEPPRTDHFPSRDTSSSFTRPTSEHYRPVTQQSQRPEPEPRIIFCDVPSNGSAGINNNNNNNNNSTSSNNDSNNNNNNLPLAASNYPPTPASVPTDPVMTKDGLGPKIWTGTQFLPRFVRQAEVPGEGLCYFYDDGSHCKTVIDGEVVNAHWGVTKAGKPRKRLAIACITCREKKIKCDPDFPRCVQCEKFGRVCKFKNAPRGGQGSPDTPPDDSDEPPRPASSRADNTSFRGEKRPNGQPSPGQNSRLDSPESDARSAKRRRQHAYSEYTPVPSEASPRMAGTVSPSTTWAEPNATQPIDHGIVRDWQFNPYTLNPTLTNELLALYFVHFPETAYSFFPEPPFRAWVSSASEKSLDDLMVIYAVLAISSIFSTDPDHKQLAVRYAAIARYASDNRHFSIQLVQTRLMLSLYYFANNNPNDAWDYCGAGLRAASGLKLNLEMEKTYDISLQVFPYGLNRHGYAECRRRTFWSCFMMDRLNGFCSGNLTTINPEDVFLRLPCNTKSFDQQLELRNPFFQLSELPPPRTSEHTLGRMAYMVQLCSIWGDIMARIYRASQLAPISATDRLDSHHPRTSSSSREFYETTTERLDSWQHSLPPELICSSENFTKAVDRGRIGLYTMIHAMFFISHMRLHRFHDAAPLTPTQVAGRISIVREHAHAFIDFISIVASRRPTPHVSLCAPFVGFAIASAVDILTANFVPSSLAPLLASLKGAQLVLSELSQRWQSARNQQAQVGQRIRDLIEISKRGPVRNADGSGGVKGLYSVSRTGMVYMENAIDNTFHYERSYDLVYHG</sequence>
<dbReference type="GO" id="GO:0000981">
    <property type="term" value="F:DNA-binding transcription factor activity, RNA polymerase II-specific"/>
    <property type="evidence" value="ECO:0007669"/>
    <property type="project" value="InterPro"/>
</dbReference>
<protein>
    <recommendedName>
        <fullName evidence="7">Zn(2)-C6 fungal-type domain-containing protein</fullName>
    </recommendedName>
</protein>
<feature type="compositionally biased region" description="Polar residues" evidence="6">
    <location>
        <begin position="488"/>
        <end position="499"/>
    </location>
</feature>
<dbReference type="PANTHER" id="PTHR47338">
    <property type="entry name" value="ZN(II)2CYS6 TRANSCRIPTION FACTOR (EUROFUNG)-RELATED"/>
    <property type="match status" value="1"/>
</dbReference>
<keyword evidence="5" id="KW-0539">Nucleus</keyword>
<keyword evidence="4" id="KW-0804">Transcription</keyword>
<gene>
    <name evidence="8" type="ORF">B7463_g10501</name>
</gene>
<dbReference type="OMA" id="MLLYSMM"/>